<proteinExistence type="predicted"/>
<organism evidence="1 2">
    <name type="scientific">Nakamurella leprariae</name>
    <dbReference type="NCBI Taxonomy" id="2803911"/>
    <lineage>
        <taxon>Bacteria</taxon>
        <taxon>Bacillati</taxon>
        <taxon>Actinomycetota</taxon>
        <taxon>Actinomycetes</taxon>
        <taxon>Nakamurellales</taxon>
        <taxon>Nakamurellaceae</taxon>
        <taxon>Nakamurella</taxon>
    </lineage>
</organism>
<evidence type="ECO:0000313" key="1">
    <source>
        <dbReference type="EMBL" id="MBM9466068.1"/>
    </source>
</evidence>
<dbReference type="Pfam" id="PF11290">
    <property type="entry name" value="DUF3090"/>
    <property type="match status" value="1"/>
</dbReference>
<keyword evidence="2" id="KW-1185">Reference proteome</keyword>
<dbReference type="Proteomes" id="UP000663792">
    <property type="component" value="Unassembled WGS sequence"/>
</dbReference>
<dbReference type="EMBL" id="JAERWK010000003">
    <property type="protein sequence ID" value="MBM9466068.1"/>
    <property type="molecule type" value="Genomic_DNA"/>
</dbReference>
<accession>A0A938YE34</accession>
<reference evidence="1" key="1">
    <citation type="submission" date="2021-01" db="EMBL/GenBank/DDBJ databases">
        <title>YIM 132084 draft genome.</title>
        <authorList>
            <person name="An D."/>
        </authorList>
    </citation>
    <scope>NUCLEOTIDE SEQUENCE</scope>
    <source>
        <strain evidence="1">YIM 132084</strain>
    </source>
</reference>
<protein>
    <submittedName>
        <fullName evidence="1">DUF3090 domain-containing protein</fullName>
    </submittedName>
</protein>
<comment type="caution">
    <text evidence="1">The sequence shown here is derived from an EMBL/GenBank/DDBJ whole genome shotgun (WGS) entry which is preliminary data.</text>
</comment>
<gene>
    <name evidence="1" type="ORF">JL106_02085</name>
</gene>
<dbReference type="NCBIfam" id="TIGR03847">
    <property type="entry name" value="conserved hypothetical protein"/>
    <property type="match status" value="1"/>
</dbReference>
<dbReference type="RefSeq" id="WP_205259027.1">
    <property type="nucleotide sequence ID" value="NZ_JAERWK010000003.1"/>
</dbReference>
<dbReference type="InterPro" id="IPR021441">
    <property type="entry name" value="DUF3090"/>
</dbReference>
<sequence length="189" mass="20446">MARQIHIFRSPERFLAGTIGQPGEREFYLQVVDGRRVLSVSCEKQQVAVLADRLGSLITEVERRFGAAPTPAPVETPGPDLGTLTTPVDAEFRVGTMGLAWDGEGAQVIVELLALSEEEVGEDIVLEDREDGPDALRVFLSLDEALQFARHAERIVAAGRPPCPLCGNPLDPDGHVCPRLNGYHRGLGG</sequence>
<dbReference type="AlphaFoldDB" id="A0A938YE34"/>
<name>A0A938YE34_9ACTN</name>
<evidence type="ECO:0000313" key="2">
    <source>
        <dbReference type="Proteomes" id="UP000663792"/>
    </source>
</evidence>